<dbReference type="EMBL" id="PGUY01000039">
    <property type="protein sequence ID" value="PLT29464.1"/>
    <property type="molecule type" value="Genomic_DNA"/>
</dbReference>
<comment type="subcellular location">
    <subcellularLocation>
        <location evidence="1 8">Cell membrane</location>
        <topology evidence="1 8">Multi-pass membrane protein</topology>
    </subcellularLocation>
</comment>
<dbReference type="InterPro" id="IPR050901">
    <property type="entry name" value="BP-dep_ABC_trans_perm"/>
</dbReference>
<sequence>MTSKLSRNLRLVFSYAFLIALVVIVFYPIAWAFMGSLNPGDSLSKTKLFTTDLSFKHYIYLFKETNYLKWYWNTLKIALGTMVLSTIFVVSAGYAFSRYRFKGRKYGLMTMLVLQMFPSFMGMIAIFLLLDRVGLLDTHIGLILVYSGGGIPFGAWLVKGYFDGIPKSLEEAARIDGAGHITVFFKVMVPLARPILVFVAVNNFIGPWMDFIFARLVLTSPEKKTLAIGLFDMITGKSNTQFTNFAAGAVLVAIPITILFILFQKHIVEGLKAGANKG</sequence>
<feature type="transmembrane region" description="Helical" evidence="8">
    <location>
        <begin position="142"/>
        <end position="162"/>
    </location>
</feature>
<evidence type="ECO:0000256" key="3">
    <source>
        <dbReference type="ARBA" id="ARBA00022475"/>
    </source>
</evidence>
<comment type="caution">
    <text evidence="10">The sequence shown here is derived from an EMBL/GenBank/DDBJ whole genome shotgun (WGS) entry which is preliminary data.</text>
</comment>
<evidence type="ECO:0000256" key="2">
    <source>
        <dbReference type="ARBA" id="ARBA00022448"/>
    </source>
</evidence>
<dbReference type="OrthoDB" id="9794684at2"/>
<proteinExistence type="inferred from homology"/>
<dbReference type="RefSeq" id="WP_101642776.1">
    <property type="nucleotide sequence ID" value="NZ_PGUY01000039.1"/>
</dbReference>
<feature type="transmembrane region" description="Helical" evidence="8">
    <location>
        <begin position="77"/>
        <end position="96"/>
    </location>
</feature>
<dbReference type="FunFam" id="1.10.3720.10:FF:000034">
    <property type="entry name" value="Sugar ABC transporter permease"/>
    <property type="match status" value="1"/>
</dbReference>
<dbReference type="CDD" id="cd06261">
    <property type="entry name" value="TM_PBP2"/>
    <property type="match status" value="1"/>
</dbReference>
<dbReference type="Proteomes" id="UP000234748">
    <property type="component" value="Unassembled WGS sequence"/>
</dbReference>
<evidence type="ECO:0000256" key="7">
    <source>
        <dbReference type="ARBA" id="ARBA00023136"/>
    </source>
</evidence>
<evidence type="ECO:0000256" key="4">
    <source>
        <dbReference type="ARBA" id="ARBA00022597"/>
    </source>
</evidence>
<dbReference type="PANTHER" id="PTHR32243">
    <property type="entry name" value="MALTOSE TRANSPORT SYSTEM PERMEASE-RELATED"/>
    <property type="match status" value="1"/>
</dbReference>
<dbReference type="GO" id="GO:0005886">
    <property type="term" value="C:plasma membrane"/>
    <property type="evidence" value="ECO:0007669"/>
    <property type="project" value="UniProtKB-SubCell"/>
</dbReference>
<evidence type="ECO:0000259" key="9">
    <source>
        <dbReference type="PROSITE" id="PS50928"/>
    </source>
</evidence>
<keyword evidence="3" id="KW-1003">Cell membrane</keyword>
<name>A0A2N5M525_9BACI</name>
<dbReference type="InterPro" id="IPR035906">
    <property type="entry name" value="MetI-like_sf"/>
</dbReference>
<reference evidence="10 11" key="1">
    <citation type="submission" date="2017-11" db="EMBL/GenBank/DDBJ databases">
        <title>Comparitive Functional Genomics of Dry Heat Resistant strains isolated from the Viking Spacecraft.</title>
        <authorList>
            <person name="Seuylemezian A."/>
            <person name="Cooper K."/>
            <person name="Vaishampayan P."/>
        </authorList>
    </citation>
    <scope>NUCLEOTIDE SEQUENCE [LARGE SCALE GENOMIC DNA]</scope>
    <source>
        <strain evidence="10 11">V1-29</strain>
    </source>
</reference>
<dbReference type="GO" id="GO:0042956">
    <property type="term" value="P:maltodextrin transmembrane transport"/>
    <property type="evidence" value="ECO:0007669"/>
    <property type="project" value="TreeGrafter"/>
</dbReference>
<gene>
    <name evidence="10" type="ORF">CUU66_12830</name>
</gene>
<evidence type="ECO:0000313" key="11">
    <source>
        <dbReference type="Proteomes" id="UP000234748"/>
    </source>
</evidence>
<dbReference type="Gene3D" id="1.10.3720.10">
    <property type="entry name" value="MetI-like"/>
    <property type="match status" value="1"/>
</dbReference>
<keyword evidence="5 8" id="KW-0812">Transmembrane</keyword>
<feature type="transmembrane region" description="Helical" evidence="8">
    <location>
        <begin position="108"/>
        <end position="130"/>
    </location>
</feature>
<protein>
    <submittedName>
        <fullName evidence="10">Sugar ABC transporter permease</fullName>
    </submittedName>
</protein>
<dbReference type="InterPro" id="IPR000515">
    <property type="entry name" value="MetI-like"/>
</dbReference>
<feature type="transmembrane region" description="Helical" evidence="8">
    <location>
        <begin position="242"/>
        <end position="263"/>
    </location>
</feature>
<keyword evidence="6 8" id="KW-1133">Transmembrane helix</keyword>
<feature type="transmembrane region" description="Helical" evidence="8">
    <location>
        <begin position="12"/>
        <end position="34"/>
    </location>
</feature>
<keyword evidence="2 8" id="KW-0813">Transport</keyword>
<organism evidence="10 11">
    <name type="scientific">Peribacillus deserti</name>
    <dbReference type="NCBI Taxonomy" id="673318"/>
    <lineage>
        <taxon>Bacteria</taxon>
        <taxon>Bacillati</taxon>
        <taxon>Bacillota</taxon>
        <taxon>Bacilli</taxon>
        <taxon>Bacillales</taxon>
        <taxon>Bacillaceae</taxon>
        <taxon>Peribacillus</taxon>
    </lineage>
</organism>
<evidence type="ECO:0000256" key="5">
    <source>
        <dbReference type="ARBA" id="ARBA00022692"/>
    </source>
</evidence>
<dbReference type="PANTHER" id="PTHR32243:SF34">
    <property type="entry name" value="GALACTOOLIGOSACCHARIDES TRANSPORT SYSTEM PERMEASE PROTEIN GANQ"/>
    <property type="match status" value="1"/>
</dbReference>
<evidence type="ECO:0000256" key="6">
    <source>
        <dbReference type="ARBA" id="ARBA00022989"/>
    </source>
</evidence>
<feature type="transmembrane region" description="Helical" evidence="8">
    <location>
        <begin position="183"/>
        <end position="205"/>
    </location>
</feature>
<keyword evidence="7 8" id="KW-0472">Membrane</keyword>
<accession>A0A2N5M525</accession>
<dbReference type="Pfam" id="PF00528">
    <property type="entry name" value="BPD_transp_1"/>
    <property type="match status" value="1"/>
</dbReference>
<feature type="domain" description="ABC transmembrane type-1" evidence="9">
    <location>
        <begin position="71"/>
        <end position="263"/>
    </location>
</feature>
<dbReference type="PROSITE" id="PS50928">
    <property type="entry name" value="ABC_TM1"/>
    <property type="match status" value="1"/>
</dbReference>
<evidence type="ECO:0000256" key="8">
    <source>
        <dbReference type="RuleBase" id="RU363032"/>
    </source>
</evidence>
<evidence type="ECO:0000256" key="1">
    <source>
        <dbReference type="ARBA" id="ARBA00004651"/>
    </source>
</evidence>
<dbReference type="AlphaFoldDB" id="A0A2N5M525"/>
<keyword evidence="11" id="KW-1185">Reference proteome</keyword>
<dbReference type="SUPFAM" id="SSF161098">
    <property type="entry name" value="MetI-like"/>
    <property type="match status" value="1"/>
</dbReference>
<keyword evidence="4" id="KW-0762">Sugar transport</keyword>
<comment type="similarity">
    <text evidence="8">Belongs to the binding-protein-dependent transport system permease family.</text>
</comment>
<dbReference type="GO" id="GO:0015423">
    <property type="term" value="F:ABC-type maltose transporter activity"/>
    <property type="evidence" value="ECO:0007669"/>
    <property type="project" value="TreeGrafter"/>
</dbReference>
<evidence type="ECO:0000313" key="10">
    <source>
        <dbReference type="EMBL" id="PLT29464.1"/>
    </source>
</evidence>